<evidence type="ECO:0000256" key="4">
    <source>
        <dbReference type="ARBA" id="ARBA00023306"/>
    </source>
</evidence>
<evidence type="ECO:0000256" key="1">
    <source>
        <dbReference type="ARBA" id="ARBA00022618"/>
    </source>
</evidence>
<feature type="non-terminal residue" evidence="7">
    <location>
        <position position="355"/>
    </location>
</feature>
<dbReference type="InterPro" id="IPR010935">
    <property type="entry name" value="SMC_hinge"/>
</dbReference>
<dbReference type="Gene3D" id="3.30.70.1620">
    <property type="match status" value="1"/>
</dbReference>
<evidence type="ECO:0000256" key="3">
    <source>
        <dbReference type="ARBA" id="ARBA00023242"/>
    </source>
</evidence>
<dbReference type="Proteomes" id="UP000681720">
    <property type="component" value="Unassembled WGS sequence"/>
</dbReference>
<dbReference type="SMART" id="SM00968">
    <property type="entry name" value="SMC_hinge"/>
    <property type="match status" value="1"/>
</dbReference>
<dbReference type="Gene3D" id="1.20.1060.20">
    <property type="match status" value="1"/>
</dbReference>
<dbReference type="Pfam" id="PF06470">
    <property type="entry name" value="SMC_hinge"/>
    <property type="match status" value="1"/>
</dbReference>
<keyword evidence="2" id="KW-0498">Mitosis</keyword>
<gene>
    <name evidence="7" type="ORF">GIL414_LOCUS63353</name>
</gene>
<keyword evidence="3" id="KW-0539">Nucleus</keyword>
<dbReference type="GO" id="GO:0005524">
    <property type="term" value="F:ATP binding"/>
    <property type="evidence" value="ECO:0007669"/>
    <property type="project" value="InterPro"/>
</dbReference>
<dbReference type="GO" id="GO:0008278">
    <property type="term" value="C:cohesin complex"/>
    <property type="evidence" value="ECO:0007669"/>
    <property type="project" value="TreeGrafter"/>
</dbReference>
<dbReference type="GO" id="GO:0005634">
    <property type="term" value="C:nucleus"/>
    <property type="evidence" value="ECO:0007669"/>
    <property type="project" value="TreeGrafter"/>
</dbReference>
<dbReference type="AlphaFoldDB" id="A0A8S3FDE1"/>
<dbReference type="EMBL" id="CAJOBJ010262659">
    <property type="protein sequence ID" value="CAF5116419.1"/>
    <property type="molecule type" value="Genomic_DNA"/>
</dbReference>
<proteinExistence type="predicted"/>
<dbReference type="PANTHER" id="PTHR18937:SF12">
    <property type="entry name" value="STRUCTURAL MAINTENANCE OF CHROMOSOMES PROTEIN"/>
    <property type="match status" value="1"/>
</dbReference>
<evidence type="ECO:0000256" key="5">
    <source>
        <dbReference type="SAM" id="MobiDB-lite"/>
    </source>
</evidence>
<keyword evidence="1" id="KW-0132">Cell division</keyword>
<reference evidence="7" key="1">
    <citation type="submission" date="2021-02" db="EMBL/GenBank/DDBJ databases">
        <authorList>
            <person name="Nowell W R."/>
        </authorList>
    </citation>
    <scope>NUCLEOTIDE SEQUENCE</scope>
</reference>
<feature type="region of interest" description="Disordered" evidence="5">
    <location>
        <begin position="88"/>
        <end position="121"/>
    </location>
</feature>
<feature type="compositionally biased region" description="Basic and acidic residues" evidence="5">
    <location>
        <begin position="93"/>
        <end position="121"/>
    </location>
</feature>
<dbReference type="GO" id="GO:0003677">
    <property type="term" value="F:DNA binding"/>
    <property type="evidence" value="ECO:0007669"/>
    <property type="project" value="TreeGrafter"/>
</dbReference>
<dbReference type="GO" id="GO:0007062">
    <property type="term" value="P:sister chromatid cohesion"/>
    <property type="evidence" value="ECO:0007669"/>
    <property type="project" value="TreeGrafter"/>
</dbReference>
<sequence length="355" mass="41536">ENSTHHQKKLDLARKTLLAAEKCHSAHNDEIVKYDDDLREVERLRREYEDKLQDESQHTGRNLALEENQMKEYRRLKEEAAKKMTQFSEEYDSIDRQQQVDKTNVEQEQRSQKDHQARIKQTESRIEELNGKIDKLGGYIADLEREFNEKQTNVQLLEREVTEGRKRCGELEEELDQVNKEIGEARSDRNETSRAQRRAELIENLKQFPGVYGRLIDLCEPTHKRFQMAITKVLGRNMDSIVVERETTVQSCLRYMKEHRYEPETFLPLDYIKVTPVNEQLRELQEPKNVKLVLDVIKYDKQYYKALLYACGNALVCDSDDDARRLAYESGHHKNKVVSLNGTLFSKSGVISGGS</sequence>
<dbReference type="PANTHER" id="PTHR18937">
    <property type="entry name" value="STRUCTURAL MAINTENANCE OF CHROMOSOMES SMC FAMILY MEMBER"/>
    <property type="match status" value="1"/>
</dbReference>
<organism evidence="7 8">
    <name type="scientific">Rotaria magnacalcarata</name>
    <dbReference type="NCBI Taxonomy" id="392030"/>
    <lineage>
        <taxon>Eukaryota</taxon>
        <taxon>Metazoa</taxon>
        <taxon>Spiralia</taxon>
        <taxon>Gnathifera</taxon>
        <taxon>Rotifera</taxon>
        <taxon>Eurotatoria</taxon>
        <taxon>Bdelloidea</taxon>
        <taxon>Philodinida</taxon>
        <taxon>Philodinidae</taxon>
        <taxon>Rotaria</taxon>
    </lineage>
</organism>
<dbReference type="SUPFAM" id="SSF75553">
    <property type="entry name" value="Smc hinge domain"/>
    <property type="match status" value="1"/>
</dbReference>
<protein>
    <recommendedName>
        <fullName evidence="6">SMC hinge domain-containing protein</fullName>
    </recommendedName>
</protein>
<comment type="caution">
    <text evidence="7">The sequence shown here is derived from an EMBL/GenBank/DDBJ whole genome shotgun (WGS) entry which is preliminary data.</text>
</comment>
<evidence type="ECO:0000313" key="8">
    <source>
        <dbReference type="Proteomes" id="UP000681720"/>
    </source>
</evidence>
<evidence type="ECO:0000256" key="2">
    <source>
        <dbReference type="ARBA" id="ARBA00022776"/>
    </source>
</evidence>
<evidence type="ECO:0000313" key="7">
    <source>
        <dbReference type="EMBL" id="CAF5116419.1"/>
    </source>
</evidence>
<dbReference type="FunFam" id="1.20.1060.20:FF:000001">
    <property type="entry name" value="Structural maintenance of chromosomes 1A"/>
    <property type="match status" value="1"/>
</dbReference>
<feature type="domain" description="SMC hinge" evidence="6">
    <location>
        <begin position="209"/>
        <end position="327"/>
    </location>
</feature>
<name>A0A8S3FDE1_9BILA</name>
<keyword evidence="4" id="KW-0131">Cell cycle</keyword>
<dbReference type="GO" id="GO:0051301">
    <property type="term" value="P:cell division"/>
    <property type="evidence" value="ECO:0007669"/>
    <property type="project" value="UniProtKB-KW"/>
</dbReference>
<feature type="non-terminal residue" evidence="7">
    <location>
        <position position="1"/>
    </location>
</feature>
<evidence type="ECO:0000259" key="6">
    <source>
        <dbReference type="SMART" id="SM00968"/>
    </source>
</evidence>
<dbReference type="InterPro" id="IPR036277">
    <property type="entry name" value="SMC_hinge_sf"/>
</dbReference>
<dbReference type="Gene3D" id="1.20.5.340">
    <property type="match status" value="1"/>
</dbReference>
<accession>A0A8S3FDE1</accession>